<dbReference type="Proteomes" id="UP001196413">
    <property type="component" value="Unassembled WGS sequence"/>
</dbReference>
<dbReference type="Gene3D" id="3.40.50.150">
    <property type="entry name" value="Vaccinia Virus protein VP39"/>
    <property type="match status" value="1"/>
</dbReference>
<dbReference type="AlphaFoldDB" id="A0AAD5QG12"/>
<dbReference type="GO" id="GO:0005634">
    <property type="term" value="C:nucleus"/>
    <property type="evidence" value="ECO:0007669"/>
    <property type="project" value="TreeGrafter"/>
</dbReference>
<organism evidence="3 4">
    <name type="scientific">Parelaphostrongylus tenuis</name>
    <name type="common">Meningeal worm</name>
    <dbReference type="NCBI Taxonomy" id="148309"/>
    <lineage>
        <taxon>Eukaryota</taxon>
        <taxon>Metazoa</taxon>
        <taxon>Ecdysozoa</taxon>
        <taxon>Nematoda</taxon>
        <taxon>Chromadorea</taxon>
        <taxon>Rhabditida</taxon>
        <taxon>Rhabditina</taxon>
        <taxon>Rhabditomorpha</taxon>
        <taxon>Strongyloidea</taxon>
        <taxon>Metastrongylidae</taxon>
        <taxon>Parelaphostrongylus</taxon>
    </lineage>
</organism>
<evidence type="ECO:0000256" key="2">
    <source>
        <dbReference type="ARBA" id="ARBA00022679"/>
    </source>
</evidence>
<keyword evidence="2" id="KW-0808">Transferase</keyword>
<keyword evidence="4" id="KW-1185">Reference proteome</keyword>
<dbReference type="InterPro" id="IPR029063">
    <property type="entry name" value="SAM-dependent_MTases_sf"/>
</dbReference>
<reference evidence="3" key="1">
    <citation type="submission" date="2021-06" db="EMBL/GenBank/DDBJ databases">
        <title>Parelaphostrongylus tenuis whole genome reference sequence.</title>
        <authorList>
            <person name="Garwood T.J."/>
            <person name="Larsen P.A."/>
            <person name="Fountain-Jones N.M."/>
            <person name="Garbe J.R."/>
            <person name="Macchietto M.G."/>
            <person name="Kania S.A."/>
            <person name="Gerhold R.W."/>
            <person name="Richards J.E."/>
            <person name="Wolf T.M."/>
        </authorList>
    </citation>
    <scope>NUCLEOTIDE SEQUENCE</scope>
    <source>
        <strain evidence="3">MNPRO001-30</strain>
        <tissue evidence="3">Meninges</tissue>
    </source>
</reference>
<dbReference type="PANTHER" id="PTHR13069:SF37">
    <property type="entry name" value="FIRE DANCER"/>
    <property type="match status" value="1"/>
</dbReference>
<name>A0AAD5QG12_PARTN</name>
<comment type="caution">
    <text evidence="3">The sequence shown here is derived from an EMBL/GenBank/DDBJ whole genome shotgun (WGS) entry which is preliminary data.</text>
</comment>
<sequence length="210" mass="23963">MNDIIENVGNEMNDGDDVTLVSNNTTVVMVFTDKTCEFYGAATGRSKIFAMRQTFAYFWTESMESHVSRLFQGRRLSTMLVSVEEQLADEITQKILHEAFTETMATLRHRITSESDLRSSFRVLAIREGYFSPKLRNSALCSSPVHPLIAARNMRIFGQSRVTFYRFYHVFQKGELENLVNSIPSLNVIRSSFEHGNWCVVVEKVANGAR</sequence>
<dbReference type="PANTHER" id="PTHR13069">
    <property type="entry name" value="ALKYLATED DNA REPAIR PROTEIN ALKB HOMOLOG 8"/>
    <property type="match status" value="1"/>
</dbReference>
<dbReference type="GO" id="GO:0005737">
    <property type="term" value="C:cytoplasm"/>
    <property type="evidence" value="ECO:0007669"/>
    <property type="project" value="TreeGrafter"/>
</dbReference>
<evidence type="ECO:0000313" key="4">
    <source>
        <dbReference type="Proteomes" id="UP001196413"/>
    </source>
</evidence>
<protein>
    <submittedName>
        <fullName evidence="3">Uncharacterized protein</fullName>
    </submittedName>
</protein>
<dbReference type="GO" id="GO:0106335">
    <property type="term" value="F:tRNA (5-carboxymethyluridine(34)-5-O)-methyltransferase activity"/>
    <property type="evidence" value="ECO:0007669"/>
    <property type="project" value="TreeGrafter"/>
</dbReference>
<keyword evidence="1" id="KW-0489">Methyltransferase</keyword>
<dbReference type="GO" id="GO:0000049">
    <property type="term" value="F:tRNA binding"/>
    <property type="evidence" value="ECO:0007669"/>
    <property type="project" value="TreeGrafter"/>
</dbReference>
<gene>
    <name evidence="3" type="ORF">KIN20_000424</name>
</gene>
<dbReference type="GO" id="GO:0030488">
    <property type="term" value="P:tRNA methylation"/>
    <property type="evidence" value="ECO:0007669"/>
    <property type="project" value="TreeGrafter"/>
</dbReference>
<dbReference type="InterPro" id="IPR051422">
    <property type="entry name" value="AlkB_tRNA_MeTrf/Diox"/>
</dbReference>
<proteinExistence type="predicted"/>
<evidence type="ECO:0000313" key="3">
    <source>
        <dbReference type="EMBL" id="KAJ1345806.1"/>
    </source>
</evidence>
<accession>A0AAD5QG12</accession>
<dbReference type="GO" id="GO:0002098">
    <property type="term" value="P:tRNA wobble uridine modification"/>
    <property type="evidence" value="ECO:0007669"/>
    <property type="project" value="TreeGrafter"/>
</dbReference>
<dbReference type="EMBL" id="JAHQIW010000070">
    <property type="protein sequence ID" value="KAJ1345806.1"/>
    <property type="molecule type" value="Genomic_DNA"/>
</dbReference>
<evidence type="ECO:0000256" key="1">
    <source>
        <dbReference type="ARBA" id="ARBA00022603"/>
    </source>
</evidence>